<dbReference type="HOGENOM" id="CLU_2312773_0_0_1"/>
<evidence type="ECO:0000313" key="1">
    <source>
        <dbReference type="EMBL" id="KIK50130.1"/>
    </source>
</evidence>
<proteinExistence type="predicted"/>
<gene>
    <name evidence="1" type="ORF">GYMLUDRAFT_183179</name>
</gene>
<dbReference type="Proteomes" id="UP000053593">
    <property type="component" value="Unassembled WGS sequence"/>
</dbReference>
<reference evidence="1 2" key="1">
    <citation type="submission" date="2014-04" db="EMBL/GenBank/DDBJ databases">
        <title>Evolutionary Origins and Diversification of the Mycorrhizal Mutualists.</title>
        <authorList>
            <consortium name="DOE Joint Genome Institute"/>
            <consortium name="Mycorrhizal Genomics Consortium"/>
            <person name="Kohler A."/>
            <person name="Kuo A."/>
            <person name="Nagy L.G."/>
            <person name="Floudas D."/>
            <person name="Copeland A."/>
            <person name="Barry K.W."/>
            <person name="Cichocki N."/>
            <person name="Veneault-Fourrey C."/>
            <person name="LaButti K."/>
            <person name="Lindquist E.A."/>
            <person name="Lipzen A."/>
            <person name="Lundell T."/>
            <person name="Morin E."/>
            <person name="Murat C."/>
            <person name="Riley R."/>
            <person name="Ohm R."/>
            <person name="Sun H."/>
            <person name="Tunlid A."/>
            <person name="Henrissat B."/>
            <person name="Grigoriev I.V."/>
            <person name="Hibbett D.S."/>
            <person name="Martin F."/>
        </authorList>
    </citation>
    <scope>NUCLEOTIDE SEQUENCE [LARGE SCALE GENOMIC DNA]</scope>
    <source>
        <strain evidence="1 2">FD-317 M1</strain>
    </source>
</reference>
<dbReference type="AlphaFoldDB" id="A0A0D0AIZ6"/>
<evidence type="ECO:0000313" key="2">
    <source>
        <dbReference type="Proteomes" id="UP000053593"/>
    </source>
</evidence>
<protein>
    <recommendedName>
        <fullName evidence="3">NACHT domain-containing protein</fullName>
    </recommendedName>
</protein>
<dbReference type="EMBL" id="KN834929">
    <property type="protein sequence ID" value="KIK50130.1"/>
    <property type="molecule type" value="Genomic_DNA"/>
</dbReference>
<dbReference type="OrthoDB" id="5967843at2759"/>
<feature type="non-terminal residue" evidence="1">
    <location>
        <position position="1"/>
    </location>
</feature>
<accession>A0A0D0AIZ6</accession>
<evidence type="ECO:0008006" key="3">
    <source>
        <dbReference type="Google" id="ProtNLM"/>
    </source>
</evidence>
<sequence length="100" mass="11657">NVIHTNMERQFHELIVKPCDQLTVEQWKNLPQLIVFDGLDECIDIVSQEHLLFTIRKAKSLPSDFLICSRHKPHIWNAFSHEDFGIRVTRSSLVKTSEST</sequence>
<organism evidence="1 2">
    <name type="scientific">Collybiopsis luxurians FD-317 M1</name>
    <dbReference type="NCBI Taxonomy" id="944289"/>
    <lineage>
        <taxon>Eukaryota</taxon>
        <taxon>Fungi</taxon>
        <taxon>Dikarya</taxon>
        <taxon>Basidiomycota</taxon>
        <taxon>Agaricomycotina</taxon>
        <taxon>Agaricomycetes</taxon>
        <taxon>Agaricomycetidae</taxon>
        <taxon>Agaricales</taxon>
        <taxon>Marasmiineae</taxon>
        <taxon>Omphalotaceae</taxon>
        <taxon>Collybiopsis</taxon>
        <taxon>Collybiopsis luxurians</taxon>
    </lineage>
</organism>
<name>A0A0D0AIZ6_9AGAR</name>
<keyword evidence="2" id="KW-1185">Reference proteome</keyword>